<dbReference type="EMBL" id="AMGO01000021">
    <property type="protein sequence ID" value="EKE44479.1"/>
    <property type="molecule type" value="Genomic_DNA"/>
</dbReference>
<dbReference type="InterPro" id="IPR001915">
    <property type="entry name" value="Peptidase_M48"/>
</dbReference>
<dbReference type="InterPro" id="IPR051156">
    <property type="entry name" value="Mito/Outer_Membr_Metalloprot"/>
</dbReference>
<sequence length="241" mass="25934">MLKWLATIGMLALTACGTPVVAPRPPSLPPPPPSQVPDRLQSPEIAARNFVEVIYRMRPVAMRECNARTRGVRCDYAIVIDDRPGVPPNAFQTRAPDGQPVIGFTLPLIAEARNTDELAFILGHEAAHHIAGHIDRGRRSAAEGAVLAGAMAQILGGDEIAIRRAQQVGADVGQRRYGKTFELEADALGAVLTLRAGFDPVRGVAYFERVPDPGNRFLGSHPPNAQRVDTVRRVAAGYAGR</sequence>
<evidence type="ECO:0000256" key="7">
    <source>
        <dbReference type="SAM" id="SignalP"/>
    </source>
</evidence>
<dbReference type="RefSeq" id="WP_007426469.1">
    <property type="nucleotide sequence ID" value="NZ_AMGO01000021.1"/>
</dbReference>
<organism evidence="9 10">
    <name type="scientific">Oceaniovalibus guishaninsula JLT2003</name>
    <dbReference type="NCBI Taxonomy" id="1231392"/>
    <lineage>
        <taxon>Bacteria</taxon>
        <taxon>Pseudomonadati</taxon>
        <taxon>Pseudomonadota</taxon>
        <taxon>Alphaproteobacteria</taxon>
        <taxon>Rhodobacterales</taxon>
        <taxon>Roseobacteraceae</taxon>
        <taxon>Oceaniovalibus</taxon>
    </lineage>
</organism>
<dbReference type="GO" id="GO:0004222">
    <property type="term" value="F:metalloendopeptidase activity"/>
    <property type="evidence" value="ECO:0007669"/>
    <property type="project" value="InterPro"/>
</dbReference>
<keyword evidence="3 6" id="KW-0378">Hydrolase</keyword>
<evidence type="ECO:0000313" key="10">
    <source>
        <dbReference type="Proteomes" id="UP000006765"/>
    </source>
</evidence>
<evidence type="ECO:0000256" key="4">
    <source>
        <dbReference type="ARBA" id="ARBA00022833"/>
    </source>
</evidence>
<dbReference type="Pfam" id="PF01435">
    <property type="entry name" value="Peptidase_M48"/>
    <property type="match status" value="1"/>
</dbReference>
<dbReference type="Proteomes" id="UP000006765">
    <property type="component" value="Unassembled WGS sequence"/>
</dbReference>
<evidence type="ECO:0000256" key="5">
    <source>
        <dbReference type="ARBA" id="ARBA00023049"/>
    </source>
</evidence>
<dbReference type="PATRIC" id="fig|1231392.3.peg.1321"/>
<dbReference type="CDD" id="cd07324">
    <property type="entry name" value="M48C_Oma1-like"/>
    <property type="match status" value="1"/>
</dbReference>
<keyword evidence="10" id="KW-1185">Reference proteome</keyword>
<reference evidence="9 10" key="1">
    <citation type="journal article" date="2012" name="J. Bacteriol.">
        <title>Draft Genome Sequence of Oceaniovalibus guishaninsula JLT2003T.</title>
        <authorList>
            <person name="Tang K."/>
            <person name="Liu K."/>
            <person name="Jiao N."/>
        </authorList>
    </citation>
    <scope>NUCLEOTIDE SEQUENCE [LARGE SCALE GENOMIC DNA]</scope>
    <source>
        <strain evidence="9 10">JLT2003</strain>
    </source>
</reference>
<evidence type="ECO:0000313" key="9">
    <source>
        <dbReference type="EMBL" id="EKE44479.1"/>
    </source>
</evidence>
<keyword evidence="7" id="KW-0732">Signal</keyword>
<evidence type="ECO:0000256" key="3">
    <source>
        <dbReference type="ARBA" id="ARBA00022801"/>
    </source>
</evidence>
<dbReference type="AlphaFoldDB" id="K2HNP2"/>
<keyword evidence="2" id="KW-0479">Metal-binding</keyword>
<keyword evidence="1 6" id="KW-0645">Protease</keyword>
<evidence type="ECO:0000256" key="1">
    <source>
        <dbReference type="ARBA" id="ARBA00022670"/>
    </source>
</evidence>
<dbReference type="eggNOG" id="COG0501">
    <property type="taxonomic scope" value="Bacteria"/>
</dbReference>
<protein>
    <submittedName>
        <fullName evidence="9">Peptidase, M48 family, putative</fullName>
    </submittedName>
</protein>
<evidence type="ECO:0000256" key="2">
    <source>
        <dbReference type="ARBA" id="ARBA00022723"/>
    </source>
</evidence>
<proteinExistence type="inferred from homology"/>
<dbReference type="PANTHER" id="PTHR22726:SF1">
    <property type="entry name" value="METALLOENDOPEPTIDASE OMA1, MITOCHONDRIAL"/>
    <property type="match status" value="1"/>
</dbReference>
<evidence type="ECO:0000256" key="6">
    <source>
        <dbReference type="RuleBase" id="RU003983"/>
    </source>
</evidence>
<name>K2HNP2_9RHOB</name>
<comment type="caution">
    <text evidence="9">The sequence shown here is derived from an EMBL/GenBank/DDBJ whole genome shotgun (WGS) entry which is preliminary data.</text>
</comment>
<feature type="domain" description="Peptidase M48" evidence="8">
    <location>
        <begin position="76"/>
        <end position="233"/>
    </location>
</feature>
<dbReference type="GO" id="GO:0051603">
    <property type="term" value="P:proteolysis involved in protein catabolic process"/>
    <property type="evidence" value="ECO:0007669"/>
    <property type="project" value="TreeGrafter"/>
</dbReference>
<dbReference type="GO" id="GO:0046872">
    <property type="term" value="F:metal ion binding"/>
    <property type="evidence" value="ECO:0007669"/>
    <property type="project" value="UniProtKB-KW"/>
</dbReference>
<comment type="cofactor">
    <cofactor evidence="6">
        <name>Zn(2+)</name>
        <dbReference type="ChEBI" id="CHEBI:29105"/>
    </cofactor>
    <text evidence="6">Binds 1 zinc ion per subunit.</text>
</comment>
<dbReference type="Gene3D" id="3.30.2010.10">
    <property type="entry name" value="Metalloproteases ('zincins'), catalytic domain"/>
    <property type="match status" value="1"/>
</dbReference>
<keyword evidence="4 6" id="KW-0862">Zinc</keyword>
<comment type="similarity">
    <text evidence="6">Belongs to the peptidase M48 family.</text>
</comment>
<dbReference type="GO" id="GO:0016020">
    <property type="term" value="C:membrane"/>
    <property type="evidence" value="ECO:0007669"/>
    <property type="project" value="TreeGrafter"/>
</dbReference>
<feature type="signal peptide" evidence="7">
    <location>
        <begin position="1"/>
        <end position="22"/>
    </location>
</feature>
<dbReference type="PANTHER" id="PTHR22726">
    <property type="entry name" value="METALLOENDOPEPTIDASE OMA1"/>
    <property type="match status" value="1"/>
</dbReference>
<feature type="chain" id="PRO_5003858586" evidence="7">
    <location>
        <begin position="23"/>
        <end position="241"/>
    </location>
</feature>
<dbReference type="STRING" id="1231392.OCGS_1317"/>
<accession>K2HNP2</accession>
<dbReference type="PROSITE" id="PS51257">
    <property type="entry name" value="PROKAR_LIPOPROTEIN"/>
    <property type="match status" value="1"/>
</dbReference>
<gene>
    <name evidence="9" type="ORF">OCGS_1317</name>
</gene>
<evidence type="ECO:0000259" key="8">
    <source>
        <dbReference type="Pfam" id="PF01435"/>
    </source>
</evidence>
<keyword evidence="5 6" id="KW-0482">Metalloprotease</keyword>